<evidence type="ECO:0000256" key="4">
    <source>
        <dbReference type="ARBA" id="ARBA00022843"/>
    </source>
</evidence>
<keyword evidence="3" id="KW-0597">Phosphoprotein</keyword>
<dbReference type="GO" id="GO:0005730">
    <property type="term" value="C:nucleolus"/>
    <property type="evidence" value="ECO:0007669"/>
    <property type="project" value="UniProtKB-SubCell"/>
</dbReference>
<feature type="region of interest" description="Disordered" evidence="11">
    <location>
        <begin position="309"/>
        <end position="561"/>
    </location>
</feature>
<dbReference type="FunFam" id="3.40.50.790:FF:000004">
    <property type="entry name" value="Ribosomal L1 domain-containing 1-like 1"/>
    <property type="match status" value="1"/>
</dbReference>
<comment type="function">
    <text evidence="8">Regulates cellular senescence through inhibition of PTEN translation. Acts as a pro-apoptotic regulator in response to DNA damage.</text>
</comment>
<dbReference type="SUPFAM" id="SSF56808">
    <property type="entry name" value="Ribosomal protein L1"/>
    <property type="match status" value="1"/>
</dbReference>
<reference evidence="12 13" key="1">
    <citation type="submission" date="2024-04" db="EMBL/GenBank/DDBJ databases">
        <authorList>
            <person name="Rising A."/>
            <person name="Reimegard J."/>
            <person name="Sonavane S."/>
            <person name="Akerstrom W."/>
            <person name="Nylinder S."/>
            <person name="Hedman E."/>
            <person name="Kallberg Y."/>
        </authorList>
    </citation>
    <scope>NUCLEOTIDE SEQUENCE [LARGE SCALE GENOMIC DNA]</scope>
</reference>
<keyword evidence="7" id="KW-0539">Nucleus</keyword>
<name>A0AAV2AHA3_9ARAC</name>
<sequence>MPAAKKEKHESKSKIEICGEMKVKEAVNALKLLNKKYVEEDLKKQPLLEDTAESPIYLQLMLKKIPPPQLLRMIRVPLPHSLVAETSEVCLITGDLDKHNHKAEIEPTVLHYKDLLKKHSVTNVSQVIPLRQLRTEYKTFECKRQLAAAYDVFLVDKKIAGVMAKTLGKSFLKSRKFPIQIDMRKPNLKEQIDKALCQTEFSLTCRGNSYALEVARLSMEDKAIIENIKTCIEVLENKLPGKKENILSLYIKTAKSKAIPIYVSLDIPGDILIKKPRKNDKYKLDELSTVDNAEVKVFRDGRVILRKMKKESSNCEDENDKNRNSNEPFPDDDLMGSEEDTQDSVTTEISPKKKKKGRKGMLHQVSGVTEMESEEETQNLSSSYVSSKKKNKKNKNSSYVEADEAIEDVQNNMHMNSRKRKIFQTDNAIEKAQKNKKRKSSESEVNDKIDKNIKSKAHENISEVAEEDINVETPLKSKKEKKKAKDVATNKELSSISIKGDEKTPFRSKKNKKVRNEITEDTTGNDSLMAKEETFMDSDVNNSSVKLKKRRKNDRKSINVL</sequence>
<evidence type="ECO:0000313" key="13">
    <source>
        <dbReference type="Proteomes" id="UP001497382"/>
    </source>
</evidence>
<keyword evidence="5" id="KW-0007">Acetylation</keyword>
<comment type="similarity">
    <text evidence="9">Belongs to the universal ribosomal protein uL1 family. Highly divergent.</text>
</comment>
<dbReference type="InterPro" id="IPR028364">
    <property type="entry name" value="Ribosomal_uL1/biogenesis"/>
</dbReference>
<evidence type="ECO:0000256" key="3">
    <source>
        <dbReference type="ARBA" id="ARBA00022553"/>
    </source>
</evidence>
<evidence type="ECO:0000256" key="6">
    <source>
        <dbReference type="ARBA" id="ARBA00023054"/>
    </source>
</evidence>
<organism evidence="12 13">
    <name type="scientific">Larinioides sclopetarius</name>
    <dbReference type="NCBI Taxonomy" id="280406"/>
    <lineage>
        <taxon>Eukaryota</taxon>
        <taxon>Metazoa</taxon>
        <taxon>Ecdysozoa</taxon>
        <taxon>Arthropoda</taxon>
        <taxon>Chelicerata</taxon>
        <taxon>Arachnida</taxon>
        <taxon>Araneae</taxon>
        <taxon>Araneomorphae</taxon>
        <taxon>Entelegynae</taxon>
        <taxon>Araneoidea</taxon>
        <taxon>Araneidae</taxon>
        <taxon>Larinioides</taxon>
    </lineage>
</organism>
<comment type="subcellular location">
    <subcellularLocation>
        <location evidence="1">Nucleus</location>
        <location evidence="1">Nucleolus</location>
    </subcellularLocation>
</comment>
<dbReference type="InterPro" id="IPR016095">
    <property type="entry name" value="Ribosomal_uL1_3-a/b-sand"/>
</dbReference>
<evidence type="ECO:0000256" key="5">
    <source>
        <dbReference type="ARBA" id="ARBA00022990"/>
    </source>
</evidence>
<evidence type="ECO:0000256" key="7">
    <source>
        <dbReference type="ARBA" id="ARBA00023242"/>
    </source>
</evidence>
<keyword evidence="6" id="KW-0175">Coiled coil</keyword>
<feature type="compositionally biased region" description="Basic and acidic residues" evidence="11">
    <location>
        <begin position="440"/>
        <end position="461"/>
    </location>
</feature>
<proteinExistence type="inferred from homology"/>
<evidence type="ECO:0000256" key="8">
    <source>
        <dbReference type="ARBA" id="ARBA00054167"/>
    </source>
</evidence>
<gene>
    <name evidence="12" type="ORF">LARSCL_LOCUS12586</name>
</gene>
<keyword evidence="2" id="KW-1017">Isopeptide bond</keyword>
<evidence type="ECO:0000256" key="11">
    <source>
        <dbReference type="SAM" id="MobiDB-lite"/>
    </source>
</evidence>
<dbReference type="Pfam" id="PF00687">
    <property type="entry name" value="Ribosomal_L1"/>
    <property type="match status" value="1"/>
</dbReference>
<keyword evidence="13" id="KW-1185">Reference proteome</keyword>
<dbReference type="Proteomes" id="UP001497382">
    <property type="component" value="Unassembled WGS sequence"/>
</dbReference>
<evidence type="ECO:0000256" key="1">
    <source>
        <dbReference type="ARBA" id="ARBA00004604"/>
    </source>
</evidence>
<feature type="compositionally biased region" description="Basic residues" evidence="11">
    <location>
        <begin position="352"/>
        <end position="361"/>
    </location>
</feature>
<evidence type="ECO:0000256" key="2">
    <source>
        <dbReference type="ARBA" id="ARBA00022499"/>
    </source>
</evidence>
<comment type="caution">
    <text evidence="12">The sequence shown here is derived from an EMBL/GenBank/DDBJ whole genome shotgun (WGS) entry which is preliminary data.</text>
</comment>
<dbReference type="AlphaFoldDB" id="A0AAV2AHA3"/>
<dbReference type="Gene3D" id="3.40.50.790">
    <property type="match status" value="1"/>
</dbReference>
<dbReference type="EMBL" id="CAXIEN010000167">
    <property type="protein sequence ID" value="CAL1283411.1"/>
    <property type="molecule type" value="Genomic_DNA"/>
</dbReference>
<evidence type="ECO:0000256" key="10">
    <source>
        <dbReference type="ARBA" id="ARBA00070787"/>
    </source>
</evidence>
<keyword evidence="4" id="KW-0832">Ubl conjugation</keyword>
<evidence type="ECO:0000313" key="12">
    <source>
        <dbReference type="EMBL" id="CAL1283411.1"/>
    </source>
</evidence>
<dbReference type="InterPro" id="IPR023674">
    <property type="entry name" value="Ribosomal_uL1-like"/>
</dbReference>
<dbReference type="CDD" id="cd00403">
    <property type="entry name" value="Ribosomal_L1"/>
    <property type="match status" value="1"/>
</dbReference>
<feature type="compositionally biased region" description="Acidic residues" evidence="11">
    <location>
        <begin position="329"/>
        <end position="342"/>
    </location>
</feature>
<accession>A0AAV2AHA3</accession>
<protein>
    <recommendedName>
        <fullName evidence="10">Ribosomal L1 domain-containing protein 1</fullName>
    </recommendedName>
</protein>
<evidence type="ECO:0000256" key="9">
    <source>
        <dbReference type="ARBA" id="ARBA00061550"/>
    </source>
</evidence>